<dbReference type="Proteomes" id="UP000019763">
    <property type="component" value="Unassembled WGS sequence"/>
</dbReference>
<sequence>MNDKVELADDGQDFNTKIHAFKNYFCYRHDYWFSVDLFTDSSSADLALHDSKTHKMRMSPFTRIDNLGVISRFFAAMAFDDEMPFLVEDAAAAVTTASSDDDLDQ</sequence>
<proteinExistence type="predicted"/>
<comment type="caution">
    <text evidence="1">The sequence shown here is derived from an EMBL/GenBank/DDBJ whole genome shotgun (WGS) entry which is preliminary data.</text>
</comment>
<gene>
    <name evidence="1" type="ORF">GNI_000980</name>
</gene>
<dbReference type="RefSeq" id="XP_011128454.1">
    <property type="nucleotide sequence ID" value="XM_011130152.1"/>
</dbReference>
<keyword evidence="2" id="KW-1185">Reference proteome</keyword>
<accession>A0A023BDW4</accession>
<reference evidence="1" key="1">
    <citation type="submission" date="2013-12" db="EMBL/GenBank/DDBJ databases">
        <authorList>
            <person name="Omoto C.K."/>
            <person name="Sibley D."/>
            <person name="Venepally P."/>
            <person name="Hadjithomas M."/>
            <person name="Karamycheva S."/>
            <person name="Brunk B."/>
            <person name="Roos D."/>
            <person name="Caler E."/>
            <person name="Lorenzi H."/>
        </authorList>
    </citation>
    <scope>NUCLEOTIDE SEQUENCE</scope>
</reference>
<dbReference type="GeneID" id="22910315"/>
<dbReference type="AlphaFoldDB" id="A0A023BDW4"/>
<protein>
    <submittedName>
        <fullName evidence="1">Uncharacterized protein</fullName>
    </submittedName>
</protein>
<evidence type="ECO:0000313" key="1">
    <source>
        <dbReference type="EMBL" id="EZG89698.1"/>
    </source>
</evidence>
<organism evidence="1 2">
    <name type="scientific">Gregarina niphandrodes</name>
    <name type="common">Septate eugregarine</name>
    <dbReference type="NCBI Taxonomy" id="110365"/>
    <lineage>
        <taxon>Eukaryota</taxon>
        <taxon>Sar</taxon>
        <taxon>Alveolata</taxon>
        <taxon>Apicomplexa</taxon>
        <taxon>Conoidasida</taxon>
        <taxon>Gregarinasina</taxon>
        <taxon>Eugregarinorida</taxon>
        <taxon>Gregarinidae</taxon>
        <taxon>Gregarina</taxon>
    </lineage>
</organism>
<name>A0A023BDW4_GRENI</name>
<evidence type="ECO:0000313" key="2">
    <source>
        <dbReference type="Proteomes" id="UP000019763"/>
    </source>
</evidence>
<dbReference type="VEuPathDB" id="CryptoDB:GNI_000980"/>
<dbReference type="EMBL" id="AFNH02000009">
    <property type="protein sequence ID" value="EZG89698.1"/>
    <property type="molecule type" value="Genomic_DNA"/>
</dbReference>